<dbReference type="Pfam" id="PF23607">
    <property type="entry name" value="WZC_N"/>
    <property type="match status" value="1"/>
</dbReference>
<feature type="transmembrane region" description="Helical" evidence="19">
    <location>
        <begin position="455"/>
        <end position="479"/>
    </location>
</feature>
<accession>A0A842HNF6</accession>
<evidence type="ECO:0000256" key="2">
    <source>
        <dbReference type="ARBA" id="ARBA00008883"/>
    </source>
</evidence>
<keyword evidence="5 23" id="KW-0808">Transferase</keyword>
<dbReference type="GO" id="GO:0005524">
    <property type="term" value="F:ATP binding"/>
    <property type="evidence" value="ECO:0007669"/>
    <property type="project" value="UniProtKB-KW"/>
</dbReference>
<dbReference type="InterPro" id="IPR003856">
    <property type="entry name" value="LPS_length_determ_N"/>
</dbReference>
<dbReference type="Proteomes" id="UP000545386">
    <property type="component" value="Unassembled WGS sequence"/>
</dbReference>
<evidence type="ECO:0000259" key="22">
    <source>
        <dbReference type="Pfam" id="PF13807"/>
    </source>
</evidence>
<dbReference type="SUPFAM" id="SSF52540">
    <property type="entry name" value="P-loop containing nucleoside triphosphate hydrolases"/>
    <property type="match status" value="1"/>
</dbReference>
<organism evidence="23 24">
    <name type="scientific">Pusillimonas minor</name>
    <dbReference type="NCBI Taxonomy" id="2697024"/>
    <lineage>
        <taxon>Bacteria</taxon>
        <taxon>Pseudomonadati</taxon>
        <taxon>Pseudomonadota</taxon>
        <taxon>Betaproteobacteria</taxon>
        <taxon>Burkholderiales</taxon>
        <taxon>Alcaligenaceae</taxon>
        <taxon>Pusillimonas</taxon>
    </lineage>
</organism>
<dbReference type="InterPro" id="IPR025669">
    <property type="entry name" value="AAA_dom"/>
</dbReference>
<evidence type="ECO:0000256" key="13">
    <source>
        <dbReference type="ARBA" id="ARBA00023169"/>
    </source>
</evidence>
<evidence type="ECO:0000256" key="18">
    <source>
        <dbReference type="SAM" id="Coils"/>
    </source>
</evidence>
<gene>
    <name evidence="23" type="ORF">GTU67_07910</name>
</gene>
<proteinExistence type="inferred from homology"/>
<feature type="domain" description="Tyrosine-protein kinase G-rich" evidence="22">
    <location>
        <begin position="399"/>
        <end position="475"/>
    </location>
</feature>
<evidence type="ECO:0000256" key="6">
    <source>
        <dbReference type="ARBA" id="ARBA00022692"/>
    </source>
</evidence>
<keyword evidence="8 23" id="KW-0418">Kinase</keyword>
<evidence type="ECO:0000256" key="1">
    <source>
        <dbReference type="ARBA" id="ARBA00004429"/>
    </source>
</evidence>
<keyword evidence="12" id="KW-0829">Tyrosine-protein kinase</keyword>
<evidence type="ECO:0000256" key="11">
    <source>
        <dbReference type="ARBA" id="ARBA00023136"/>
    </source>
</evidence>
<evidence type="ECO:0000256" key="14">
    <source>
        <dbReference type="ARBA" id="ARBA00053015"/>
    </source>
</evidence>
<evidence type="ECO:0000256" key="3">
    <source>
        <dbReference type="ARBA" id="ARBA00022475"/>
    </source>
</evidence>
<keyword evidence="10 19" id="KW-1133">Transmembrane helix</keyword>
<evidence type="ECO:0000313" key="24">
    <source>
        <dbReference type="Proteomes" id="UP000545386"/>
    </source>
</evidence>
<dbReference type="GO" id="GO:0000271">
    <property type="term" value="P:polysaccharide biosynthetic process"/>
    <property type="evidence" value="ECO:0007669"/>
    <property type="project" value="UniProtKB-KW"/>
</dbReference>
<keyword evidence="18" id="KW-0175">Coiled coil</keyword>
<comment type="caution">
    <text evidence="23">The sequence shown here is derived from an EMBL/GenBank/DDBJ whole genome shotgun (WGS) entry which is preliminary data.</text>
</comment>
<evidence type="ECO:0000256" key="4">
    <source>
        <dbReference type="ARBA" id="ARBA00022519"/>
    </source>
</evidence>
<evidence type="ECO:0000256" key="12">
    <source>
        <dbReference type="ARBA" id="ARBA00023137"/>
    </source>
</evidence>
<dbReference type="AlphaFoldDB" id="A0A842HNF6"/>
<evidence type="ECO:0000256" key="5">
    <source>
        <dbReference type="ARBA" id="ARBA00022679"/>
    </source>
</evidence>
<dbReference type="Pfam" id="PF13614">
    <property type="entry name" value="AAA_31"/>
    <property type="match status" value="1"/>
</dbReference>
<dbReference type="NCBIfam" id="TIGR01007">
    <property type="entry name" value="eps_fam"/>
    <property type="match status" value="1"/>
</dbReference>
<dbReference type="PANTHER" id="PTHR32309:SF32">
    <property type="entry name" value="TYROSINE-PROTEIN KINASE ETK-RELATED"/>
    <property type="match status" value="1"/>
</dbReference>
<dbReference type="InterPro" id="IPR050445">
    <property type="entry name" value="Bact_polysacc_biosynth/exp"/>
</dbReference>
<keyword evidence="3" id="KW-1003">Cell membrane</keyword>
<feature type="domain" description="Polysaccharide chain length determinant N-terminal" evidence="20">
    <location>
        <begin position="20"/>
        <end position="113"/>
    </location>
</feature>
<dbReference type="Gene3D" id="3.40.50.300">
    <property type="entry name" value="P-loop containing nucleotide triphosphate hydrolases"/>
    <property type="match status" value="1"/>
</dbReference>
<evidence type="ECO:0000259" key="21">
    <source>
        <dbReference type="Pfam" id="PF13614"/>
    </source>
</evidence>
<evidence type="ECO:0000259" key="20">
    <source>
        <dbReference type="Pfam" id="PF02706"/>
    </source>
</evidence>
<evidence type="ECO:0000256" key="16">
    <source>
        <dbReference type="ARBA" id="ARBA00067833"/>
    </source>
</evidence>
<feature type="transmembrane region" description="Helical" evidence="19">
    <location>
        <begin position="35"/>
        <end position="55"/>
    </location>
</feature>
<evidence type="ECO:0000256" key="7">
    <source>
        <dbReference type="ARBA" id="ARBA00022741"/>
    </source>
</evidence>
<dbReference type="PANTHER" id="PTHR32309">
    <property type="entry name" value="TYROSINE-PROTEIN KINASE"/>
    <property type="match status" value="1"/>
</dbReference>
<feature type="coiled-coil region" evidence="18">
    <location>
        <begin position="285"/>
        <end position="326"/>
    </location>
</feature>
<keyword evidence="13" id="KW-0270">Exopolysaccharide synthesis</keyword>
<reference evidence="23 24" key="1">
    <citation type="submission" date="2020-08" db="EMBL/GenBank/DDBJ databases">
        <title>Paraeoetvoesia sp. YC-7-48 draft genome sequence.</title>
        <authorList>
            <person name="Yao L."/>
        </authorList>
    </citation>
    <scope>NUCLEOTIDE SEQUENCE [LARGE SCALE GENOMIC DNA]</scope>
    <source>
        <strain evidence="24">YC-7-48</strain>
    </source>
</reference>
<dbReference type="EMBL" id="JACJUU010000004">
    <property type="protein sequence ID" value="MBC2769837.1"/>
    <property type="molecule type" value="Genomic_DNA"/>
</dbReference>
<keyword evidence="11 19" id="KW-0472">Membrane</keyword>
<evidence type="ECO:0000313" key="23">
    <source>
        <dbReference type="EMBL" id="MBC2769837.1"/>
    </source>
</evidence>
<keyword evidence="4" id="KW-0997">Cell inner membrane</keyword>
<comment type="function">
    <text evidence="15">Probably involved in polymerization and/or export of exopolysaccharide EPS I which functions as a virulence factor. May be involved in an ATP-dependent process in the pathway for EPS I production, possibly export of the trimeric repeat units across the inner membrane or their polymerization.</text>
</comment>
<dbReference type="RefSeq" id="WP_185779545.1">
    <property type="nucleotide sequence ID" value="NZ_JACJUU010000004.1"/>
</dbReference>
<evidence type="ECO:0000256" key="19">
    <source>
        <dbReference type="SAM" id="Phobius"/>
    </source>
</evidence>
<evidence type="ECO:0000256" key="10">
    <source>
        <dbReference type="ARBA" id="ARBA00022989"/>
    </source>
</evidence>
<dbReference type="CDD" id="cd05387">
    <property type="entry name" value="BY-kinase"/>
    <property type="match status" value="1"/>
</dbReference>
<dbReference type="GO" id="GO:0004713">
    <property type="term" value="F:protein tyrosine kinase activity"/>
    <property type="evidence" value="ECO:0007669"/>
    <property type="project" value="UniProtKB-KW"/>
</dbReference>
<comment type="similarity">
    <text evidence="2">Belongs to the etk/wzc family.</text>
</comment>
<dbReference type="InterPro" id="IPR027417">
    <property type="entry name" value="P-loop_NTPase"/>
</dbReference>
<dbReference type="GO" id="GO:0042802">
    <property type="term" value="F:identical protein binding"/>
    <property type="evidence" value="ECO:0007669"/>
    <property type="project" value="UniProtKB-ARBA"/>
</dbReference>
<name>A0A842HNF6_9BURK</name>
<sequence length="747" mass="80922">MSDSLPTQNAVPPGQDVHDDEISLGELFNVIAQRLWLVGAIFAAALAAGVAYALLATPIYKADALIQVEEQTGGALSGLAVFSDPMAAMQGSKVAGELEILRSREVLLKAINQTKADIAIEVDNRFPLLGNLLARRHDANTPNQLAEPVLGLDSFAWGGERLEVSELQLPRRWWGQPFYLSVTDAGFALYDNNDNLLLEGPAGRRYTFNVAGEPAVIAVTQLAGRPGTRFEVKKIAPTEAVEQLRKELNVSEAGKQSDIINISFEHRDVVFATDMVNAIANAYLAQNVERRSAEARSSLKFLEAQLPNVKRSVDEAENALTGYRERSGTVAVDKEAEGLLQQAIALENSRLEATLKRDEMLQRFKPEHPDVKAANQQIAAIGKAINELNKQINQLPEAQRGLFTYERDARVNTALYISLLNNAQELRVAEAGTIGNVRIIDYALRNDRPVAPRKALVVAVAGAAGLMLGILAAFVAYFLRPAVQRPEQIEQATGLTTYVSIPLSETGRRSIFKARQTNTGANPLLAVSHPEDPAIESLRSLRTGLTFALMGAPGKVITFTGATASVGKTFVSANFGALLATGGQRVLVMGTDLRRPRLHLYFGLDKKQAGLSDVLAGNVSLEQVQYSTGVPGLTVLPAGTVPPNPGELLLSNQFTRVLDNLAQKYDLIVIDTPPILPVADALAVLKHTTVAFMVARAEQSTVSEQRDAMAKLRHSGVAAPIKGVIYNGVQRNRVGYGSSYKYYYSYK</sequence>
<dbReference type="InterPro" id="IPR005702">
    <property type="entry name" value="Wzc-like_C"/>
</dbReference>
<comment type="subcellular location">
    <subcellularLocation>
        <location evidence="1">Cell inner membrane</location>
        <topology evidence="1">Multi-pass membrane protein</topology>
    </subcellularLocation>
</comment>
<dbReference type="Pfam" id="PF02706">
    <property type="entry name" value="Wzz"/>
    <property type="match status" value="1"/>
</dbReference>
<dbReference type="InterPro" id="IPR032807">
    <property type="entry name" value="GNVR"/>
</dbReference>
<evidence type="ECO:0000256" key="8">
    <source>
        <dbReference type="ARBA" id="ARBA00022777"/>
    </source>
</evidence>
<protein>
    <recommendedName>
        <fullName evidence="16">Putative tyrosine-protein kinase EpsB</fullName>
    </recommendedName>
    <alternativeName>
        <fullName evidence="17">EPS I polysaccharide export protein EpsB</fullName>
    </alternativeName>
</protein>
<dbReference type="FunFam" id="3.40.50.300:FF:000527">
    <property type="entry name" value="Tyrosine-protein kinase etk"/>
    <property type="match status" value="1"/>
</dbReference>
<comment type="catalytic activity">
    <reaction evidence="14">
        <text>L-tyrosyl-[protein] + ATP = O-phospho-L-tyrosyl-[protein] + ADP + H(+)</text>
        <dbReference type="Rhea" id="RHEA:10596"/>
        <dbReference type="Rhea" id="RHEA-COMP:10136"/>
        <dbReference type="Rhea" id="RHEA-COMP:20101"/>
        <dbReference type="ChEBI" id="CHEBI:15378"/>
        <dbReference type="ChEBI" id="CHEBI:30616"/>
        <dbReference type="ChEBI" id="CHEBI:46858"/>
        <dbReference type="ChEBI" id="CHEBI:61978"/>
        <dbReference type="ChEBI" id="CHEBI:456216"/>
    </reaction>
</comment>
<evidence type="ECO:0000256" key="15">
    <source>
        <dbReference type="ARBA" id="ARBA00054296"/>
    </source>
</evidence>
<keyword evidence="6 19" id="KW-0812">Transmembrane</keyword>
<keyword evidence="9" id="KW-0067">ATP-binding</keyword>
<keyword evidence="7" id="KW-0547">Nucleotide-binding</keyword>
<evidence type="ECO:0000256" key="9">
    <source>
        <dbReference type="ARBA" id="ARBA00022840"/>
    </source>
</evidence>
<keyword evidence="24" id="KW-1185">Reference proteome</keyword>
<dbReference type="Pfam" id="PF13807">
    <property type="entry name" value="GNVR"/>
    <property type="match status" value="1"/>
</dbReference>
<evidence type="ECO:0000256" key="17">
    <source>
        <dbReference type="ARBA" id="ARBA00081049"/>
    </source>
</evidence>
<dbReference type="GO" id="GO:0005886">
    <property type="term" value="C:plasma membrane"/>
    <property type="evidence" value="ECO:0007669"/>
    <property type="project" value="UniProtKB-SubCell"/>
</dbReference>
<feature type="domain" description="AAA" evidence="21">
    <location>
        <begin position="555"/>
        <end position="683"/>
    </location>
</feature>